<protein>
    <submittedName>
        <fullName evidence="1">Protein translocase subunit SecF</fullName>
    </submittedName>
</protein>
<dbReference type="EMBL" id="CP051754">
    <property type="protein sequence ID" value="QPJ85865.1"/>
    <property type="molecule type" value="Genomic_DNA"/>
</dbReference>
<keyword evidence="2" id="KW-1185">Reference proteome</keyword>
<dbReference type="Proteomes" id="UP000594603">
    <property type="component" value="Chromosome"/>
</dbReference>
<reference evidence="1" key="1">
    <citation type="submission" date="2020-04" db="EMBL/GenBank/DDBJ databases">
        <title>A novel bacterium ('Candidatus Sarcina troglodytae' sp. nov.) linked to a protracted, uniformly lethal epizootic among sanctuary western chimpanzees (Pan troglodytes verus) in Sierra Leone.</title>
        <authorList>
            <person name="Owens L.A."/>
            <person name="Colitti B."/>
            <person name="Hirji I."/>
            <person name="Pizaro A."/>
            <person name="Jaffe J.E."/>
            <person name="Moittie S."/>
            <person name="Bishop-Lilly K.A."/>
            <person name="Estrella L.A."/>
            <person name="Voegtly L.J."/>
            <person name="Kuhn J.H."/>
            <person name="Suen G."/>
            <person name="Deblois C.L."/>
            <person name="Dunn C."/>
            <person name="Juan-Salles C."/>
            <person name="Goldberg T.L."/>
        </authorList>
    </citation>
    <scope>NUCLEOTIDE SEQUENCE</scope>
    <source>
        <strain evidence="1">JB2</strain>
    </source>
</reference>
<gene>
    <name evidence="1" type="primary">secF</name>
    <name evidence="1" type="ORF">HH195_07960</name>
</gene>
<accession>A0ACD1BEG8</accession>
<name>A0ACD1BEG8_9CLOT</name>
<sequence>MIKIIEHKKIWFSISIIIIVIGFLFVSIRGLNIGIDFQGGTEITMNFGHKFNKADVDNIIYKYNPDAITTTANNGTELDIKATNFSTEKTNEMIKEIESTFNLSSDALVSQNEIGPSIGQQLTKGAIIALSIAVICMLIYVAIRFEFAYGISAIIALAHDALITISIYAIFNIPVNTPFIAAILTVIGYSVNDTIVIFDRIRENRKKMKGESFDSIANKSLSQTMSRSINTTLTTLTTIVAMYIFVPSIRDFAFPLIIGIVSGGCSSIFIATPVWCVIKNRKSAKKIKKA</sequence>
<organism evidence="1 2">
    <name type="scientific">Candidatus Sarcina troglodytae</name>
    <dbReference type="NCBI Taxonomy" id="2726954"/>
    <lineage>
        <taxon>Bacteria</taxon>
        <taxon>Bacillati</taxon>
        <taxon>Bacillota</taxon>
        <taxon>Clostridia</taxon>
        <taxon>Eubacteriales</taxon>
        <taxon>Clostridiaceae</taxon>
        <taxon>Sarcina</taxon>
    </lineage>
</organism>
<evidence type="ECO:0000313" key="1">
    <source>
        <dbReference type="EMBL" id="QPJ85865.1"/>
    </source>
</evidence>
<evidence type="ECO:0000313" key="2">
    <source>
        <dbReference type="Proteomes" id="UP000594603"/>
    </source>
</evidence>
<proteinExistence type="predicted"/>